<sequence length="120" mass="13881">MKMILAMILLALFAKAHGATPIQVDCQIKRPGFTKYEFNFLFRPMGSAAYIQFDGNVFYAHDVDIIDYETCRYVTLFSHDEKKMTFEFPMKSLSSTREYEVSVNHGEYTAVCINRQQVSL</sequence>
<reference evidence="2 3" key="1">
    <citation type="submission" date="2023-11" db="EMBL/GenBank/DDBJ databases">
        <title>Peredibacter starrii A3.12.</title>
        <authorList>
            <person name="Mitchell R.J."/>
        </authorList>
    </citation>
    <scope>NUCLEOTIDE SEQUENCE [LARGE SCALE GENOMIC DNA]</scope>
    <source>
        <strain evidence="2 3">A3.12</strain>
    </source>
</reference>
<dbReference type="RefSeq" id="WP_321400096.1">
    <property type="nucleotide sequence ID" value="NZ_CP139487.1"/>
</dbReference>
<dbReference type="AlphaFoldDB" id="A0AAX4HV62"/>
<dbReference type="Proteomes" id="UP001324634">
    <property type="component" value="Chromosome"/>
</dbReference>
<proteinExistence type="predicted"/>
<dbReference type="EMBL" id="CP139487">
    <property type="protein sequence ID" value="WPU67169.1"/>
    <property type="molecule type" value="Genomic_DNA"/>
</dbReference>
<keyword evidence="3" id="KW-1185">Reference proteome</keyword>
<evidence type="ECO:0000256" key="1">
    <source>
        <dbReference type="SAM" id="SignalP"/>
    </source>
</evidence>
<name>A0AAX4HV62_9BACT</name>
<keyword evidence="1" id="KW-0732">Signal</keyword>
<protein>
    <submittedName>
        <fullName evidence="2">Uncharacterized protein</fullName>
    </submittedName>
</protein>
<evidence type="ECO:0000313" key="3">
    <source>
        <dbReference type="Proteomes" id="UP001324634"/>
    </source>
</evidence>
<feature type="signal peptide" evidence="1">
    <location>
        <begin position="1"/>
        <end position="18"/>
    </location>
</feature>
<organism evidence="2 3">
    <name type="scientific">Peredibacter starrii</name>
    <dbReference type="NCBI Taxonomy" id="28202"/>
    <lineage>
        <taxon>Bacteria</taxon>
        <taxon>Pseudomonadati</taxon>
        <taxon>Bdellovibrionota</taxon>
        <taxon>Bacteriovoracia</taxon>
        <taxon>Bacteriovoracales</taxon>
        <taxon>Bacteriovoracaceae</taxon>
        <taxon>Peredibacter</taxon>
    </lineage>
</organism>
<evidence type="ECO:0000313" key="2">
    <source>
        <dbReference type="EMBL" id="WPU67169.1"/>
    </source>
</evidence>
<gene>
    <name evidence="2" type="ORF">SOO65_10425</name>
</gene>
<feature type="chain" id="PRO_5043757998" evidence="1">
    <location>
        <begin position="19"/>
        <end position="120"/>
    </location>
</feature>
<dbReference type="KEGG" id="psti:SOO65_10425"/>
<accession>A0AAX4HV62</accession>